<proteinExistence type="predicted"/>
<gene>
    <name evidence="2" type="ORF">METZ01_LOCUS464807</name>
</gene>
<evidence type="ECO:0000256" key="1">
    <source>
        <dbReference type="SAM" id="MobiDB-lite"/>
    </source>
</evidence>
<sequence length="249" mass="27508">NVLIADNVANNAGGAIGGHYGTPVFKNVTIAGNISANHAAFDYNNANPIFINCIIWNNSPQSFSDAQEGFAARIVHSNIEGGWDGEGNIDARPHFIDAANGDYHIGDYSLGIGAGVYSAQFDDTWYYAPSTDLDGNPRPSPAGSNPDMGAYENPRATPQHAPEPFELVFPFDSTHIGITRHNYLDTLYFAWNQAIDPDGDKVTYRRELTGDLQEYIKFIVTSDEETTTNMYRIPYHHIEHYMHTAGVEF</sequence>
<name>A0A383AWJ8_9ZZZZ</name>
<dbReference type="Gene3D" id="2.160.20.10">
    <property type="entry name" value="Single-stranded right-handed beta-helix, Pectin lyase-like"/>
    <property type="match status" value="1"/>
</dbReference>
<accession>A0A383AWJ8</accession>
<feature type="region of interest" description="Disordered" evidence="1">
    <location>
        <begin position="130"/>
        <end position="159"/>
    </location>
</feature>
<evidence type="ECO:0008006" key="3">
    <source>
        <dbReference type="Google" id="ProtNLM"/>
    </source>
</evidence>
<protein>
    <recommendedName>
        <fullName evidence="3">Right handed beta helix domain-containing protein</fullName>
    </recommendedName>
</protein>
<dbReference type="InterPro" id="IPR012334">
    <property type="entry name" value="Pectin_lyas_fold"/>
</dbReference>
<dbReference type="SUPFAM" id="SSF51126">
    <property type="entry name" value="Pectin lyase-like"/>
    <property type="match status" value="1"/>
</dbReference>
<dbReference type="InterPro" id="IPR011050">
    <property type="entry name" value="Pectin_lyase_fold/virulence"/>
</dbReference>
<dbReference type="EMBL" id="UINC01195400">
    <property type="protein sequence ID" value="SVE11953.1"/>
    <property type="molecule type" value="Genomic_DNA"/>
</dbReference>
<organism evidence="2">
    <name type="scientific">marine metagenome</name>
    <dbReference type="NCBI Taxonomy" id="408172"/>
    <lineage>
        <taxon>unclassified sequences</taxon>
        <taxon>metagenomes</taxon>
        <taxon>ecological metagenomes</taxon>
    </lineage>
</organism>
<evidence type="ECO:0000313" key="2">
    <source>
        <dbReference type="EMBL" id="SVE11953.1"/>
    </source>
</evidence>
<feature type="non-terminal residue" evidence="2">
    <location>
        <position position="1"/>
    </location>
</feature>
<dbReference type="AlphaFoldDB" id="A0A383AWJ8"/>
<reference evidence="2" key="1">
    <citation type="submission" date="2018-05" db="EMBL/GenBank/DDBJ databases">
        <authorList>
            <person name="Lanie J.A."/>
            <person name="Ng W.-L."/>
            <person name="Kazmierczak K.M."/>
            <person name="Andrzejewski T.M."/>
            <person name="Davidsen T.M."/>
            <person name="Wayne K.J."/>
            <person name="Tettelin H."/>
            <person name="Glass J.I."/>
            <person name="Rusch D."/>
            <person name="Podicherti R."/>
            <person name="Tsui H.-C.T."/>
            <person name="Winkler M.E."/>
        </authorList>
    </citation>
    <scope>NUCLEOTIDE SEQUENCE</scope>
</reference>
<feature type="non-terminal residue" evidence="2">
    <location>
        <position position="249"/>
    </location>
</feature>